<evidence type="ECO:0000256" key="4">
    <source>
        <dbReference type="ARBA" id="ARBA00022741"/>
    </source>
</evidence>
<dbReference type="GO" id="GO:0005524">
    <property type="term" value="F:ATP binding"/>
    <property type="evidence" value="ECO:0007669"/>
    <property type="project" value="UniProtKB-KW"/>
</dbReference>
<evidence type="ECO:0000259" key="9">
    <source>
        <dbReference type="Pfam" id="PF22700"/>
    </source>
</evidence>
<dbReference type="RefSeq" id="WP_060459455.1">
    <property type="nucleotide sequence ID" value="NZ_AP014808.1"/>
</dbReference>
<dbReference type="OrthoDB" id="5498344at2"/>
<evidence type="ECO:0000256" key="7">
    <source>
        <dbReference type="ARBA" id="ARBA00023239"/>
    </source>
</evidence>
<evidence type="ECO:0000256" key="5">
    <source>
        <dbReference type="ARBA" id="ARBA00022840"/>
    </source>
</evidence>
<protein>
    <recommendedName>
        <fullName evidence="2">diphosphomevalonate decarboxylase</fullName>
        <ecNumber evidence="2">4.1.1.33</ecNumber>
    </recommendedName>
</protein>
<dbReference type="InterPro" id="IPR020568">
    <property type="entry name" value="Ribosomal_Su5_D2-typ_SF"/>
</dbReference>
<evidence type="ECO:0000259" key="8">
    <source>
        <dbReference type="Pfam" id="PF18376"/>
    </source>
</evidence>
<keyword evidence="3" id="KW-0444">Lipid biosynthesis</keyword>
<evidence type="ECO:0000256" key="2">
    <source>
        <dbReference type="ARBA" id="ARBA00012296"/>
    </source>
</evidence>
<evidence type="ECO:0000256" key="1">
    <source>
        <dbReference type="ARBA" id="ARBA00008831"/>
    </source>
</evidence>
<evidence type="ECO:0000256" key="6">
    <source>
        <dbReference type="ARBA" id="ARBA00023098"/>
    </source>
</evidence>
<proteinExistence type="inferred from homology"/>
<dbReference type="EC" id="4.1.1.33" evidence="2"/>
<evidence type="ECO:0000313" key="10">
    <source>
        <dbReference type="EMBL" id="BAQ57261.1"/>
    </source>
</evidence>
<dbReference type="Pfam" id="PF22700">
    <property type="entry name" value="MVD-like_N"/>
    <property type="match status" value="1"/>
</dbReference>
<feature type="domain" description="Diphosphomevalonate decarboxylase-like N-terminal" evidence="9">
    <location>
        <begin position="7"/>
        <end position="160"/>
    </location>
</feature>
<evidence type="ECO:0000313" key="11">
    <source>
        <dbReference type="Proteomes" id="UP000035709"/>
    </source>
</evidence>
<dbReference type="InterPro" id="IPR036554">
    <property type="entry name" value="GHMP_kinase_C_sf"/>
</dbReference>
<accession>A0A0D6A3F1</accession>
<dbReference type="SUPFAM" id="SSF54211">
    <property type="entry name" value="Ribosomal protein S5 domain 2-like"/>
    <property type="match status" value="1"/>
</dbReference>
<dbReference type="FunFam" id="3.30.230.10:FF:000072">
    <property type="entry name" value="Diphosphomevalonate decarboxylase"/>
    <property type="match status" value="1"/>
</dbReference>
<dbReference type="PIRSF" id="PIRSF015950">
    <property type="entry name" value="Mev_P_decrbx"/>
    <property type="match status" value="1"/>
</dbReference>
<dbReference type="InterPro" id="IPR005935">
    <property type="entry name" value="Mev_decarb"/>
</dbReference>
<dbReference type="KEGG" id="lae:LBAT_0872"/>
<evidence type="ECO:0000256" key="3">
    <source>
        <dbReference type="ARBA" id="ARBA00022516"/>
    </source>
</evidence>
<dbReference type="PATRIC" id="fig|1600.4.peg.894"/>
<keyword evidence="5" id="KW-0067">ATP-binding</keyword>
<dbReference type="Proteomes" id="UP000035709">
    <property type="component" value="Chromosome"/>
</dbReference>
<dbReference type="PANTHER" id="PTHR10977">
    <property type="entry name" value="DIPHOSPHOMEVALONATE DECARBOXYLASE"/>
    <property type="match status" value="1"/>
</dbReference>
<keyword evidence="11" id="KW-1185">Reference proteome</keyword>
<dbReference type="AlphaFoldDB" id="A0A0D6A3F1"/>
<dbReference type="GO" id="GO:0019287">
    <property type="term" value="P:isopentenyl diphosphate biosynthetic process, mevalonate pathway"/>
    <property type="evidence" value="ECO:0007669"/>
    <property type="project" value="InterPro"/>
</dbReference>
<keyword evidence="6" id="KW-0443">Lipid metabolism</keyword>
<dbReference type="InterPro" id="IPR053859">
    <property type="entry name" value="MVD-like_N"/>
</dbReference>
<dbReference type="InterPro" id="IPR029765">
    <property type="entry name" value="Mev_diP_decarb"/>
</dbReference>
<dbReference type="InterPro" id="IPR014721">
    <property type="entry name" value="Ribsml_uS5_D2-typ_fold_subgr"/>
</dbReference>
<sequence length="320" mass="35271">MKKTARAHTNIALIKYWGKADDHLRLPLMSSLSLTLDAFYSDTSVEKTDGPNAFYLNGKKKNAADSKRVFNYLHLLQTKFSLAGNLIVHSTNHVPTSAGLASSSSAFAALAAAFCACYQIDVDKKELSRLARIGSGSASRSIYGGFAVWQKGHDDESSYAYALDEHPPMDLQLLAVELNSGPKKLSSTKGMKEAQTSPFFKPWIKRNDSELKQMVSAISNEDFTKLGSLAELNANEMHAVNLTAQPGFTYFEPDTIRAIKLVESSRENGIECYYTIDAGPNVKVLCQLRNVKEIIKNFESEFKNVKIIEASFGSGISYLN</sequence>
<dbReference type="EMBL" id="AP014808">
    <property type="protein sequence ID" value="BAQ57261.1"/>
    <property type="molecule type" value="Genomic_DNA"/>
</dbReference>
<feature type="domain" description="Mvd1 C-terminal" evidence="8">
    <location>
        <begin position="179"/>
        <end position="309"/>
    </location>
</feature>
<dbReference type="GO" id="GO:0004163">
    <property type="term" value="F:diphosphomevalonate decarboxylase activity"/>
    <property type="evidence" value="ECO:0007669"/>
    <property type="project" value="UniProtKB-EC"/>
</dbReference>
<dbReference type="STRING" id="1600.LBAT_0872"/>
<dbReference type="GO" id="GO:0005829">
    <property type="term" value="C:cytosol"/>
    <property type="evidence" value="ECO:0007669"/>
    <property type="project" value="InterPro"/>
</dbReference>
<gene>
    <name evidence="10" type="ORF">LBAT_0872</name>
</gene>
<organism evidence="10 11">
    <name type="scientific">Lactobacillus acetotolerans</name>
    <dbReference type="NCBI Taxonomy" id="1600"/>
    <lineage>
        <taxon>Bacteria</taxon>
        <taxon>Bacillati</taxon>
        <taxon>Bacillota</taxon>
        <taxon>Bacilli</taxon>
        <taxon>Lactobacillales</taxon>
        <taxon>Lactobacillaceae</taxon>
        <taxon>Lactobacillus</taxon>
    </lineage>
</organism>
<name>A0A0D6A3F1_9LACO</name>
<keyword evidence="7" id="KW-0456">Lyase</keyword>
<dbReference type="NCBIfam" id="TIGR01240">
    <property type="entry name" value="mevDPdecarb"/>
    <property type="match status" value="1"/>
</dbReference>
<dbReference type="Pfam" id="PF18376">
    <property type="entry name" value="MDD_C"/>
    <property type="match status" value="1"/>
</dbReference>
<dbReference type="Gene3D" id="3.30.230.10">
    <property type="match status" value="1"/>
</dbReference>
<dbReference type="PANTHER" id="PTHR10977:SF3">
    <property type="entry name" value="DIPHOSPHOMEVALONATE DECARBOXYLASE"/>
    <property type="match status" value="1"/>
</dbReference>
<comment type="similarity">
    <text evidence="1">Belongs to the diphosphomevalonate decarboxylase family.</text>
</comment>
<reference evidence="10 11" key="1">
    <citation type="submission" date="2015-03" db="EMBL/GenBank/DDBJ databases">
        <title>Complete genome sequence of Lactobacillus acetotolerans NBRC 13120.</title>
        <authorList>
            <person name="Toh H."/>
            <person name="Morita H."/>
            <person name="Fujita N."/>
        </authorList>
    </citation>
    <scope>NUCLEOTIDE SEQUENCE [LARGE SCALE GENOMIC DNA]</scope>
    <source>
        <strain evidence="10 11">NBRC 13120</strain>
    </source>
</reference>
<dbReference type="Gene3D" id="3.30.70.890">
    <property type="entry name" value="GHMP kinase, C-terminal domain"/>
    <property type="match status" value="1"/>
</dbReference>
<dbReference type="SUPFAM" id="SSF55060">
    <property type="entry name" value="GHMP Kinase, C-terminal domain"/>
    <property type="match status" value="1"/>
</dbReference>
<keyword evidence="4" id="KW-0547">Nucleotide-binding</keyword>
<dbReference type="InterPro" id="IPR041431">
    <property type="entry name" value="Mvd1_C"/>
</dbReference>